<dbReference type="GO" id="GO:0016020">
    <property type="term" value="C:membrane"/>
    <property type="evidence" value="ECO:0007669"/>
    <property type="project" value="TreeGrafter"/>
</dbReference>
<dbReference type="PROSITE" id="PS00061">
    <property type="entry name" value="ADH_SHORT"/>
    <property type="match status" value="1"/>
</dbReference>
<dbReference type="SUPFAM" id="SSF51735">
    <property type="entry name" value="NAD(P)-binding Rossmann-fold domains"/>
    <property type="match status" value="1"/>
</dbReference>
<evidence type="ECO:0000256" key="3">
    <source>
        <dbReference type="ARBA" id="ARBA00023002"/>
    </source>
</evidence>
<gene>
    <name evidence="6" type="primary">HSD1</name>
    <name evidence="6" type="ORF">A0J61_02472</name>
</gene>
<dbReference type="AlphaFoldDB" id="A0A1C7NQC4"/>
<dbReference type="InterPro" id="IPR002347">
    <property type="entry name" value="SDR_fam"/>
</dbReference>
<name>A0A1C7NQC4_9FUNG</name>
<evidence type="ECO:0000256" key="4">
    <source>
        <dbReference type="ARBA" id="ARBA00037096"/>
    </source>
</evidence>
<comment type="similarity">
    <text evidence="1">Belongs to the short-chain dehydrogenases/reductases (SDR) family.</text>
</comment>
<dbReference type="Pfam" id="PF00106">
    <property type="entry name" value="adh_short"/>
    <property type="match status" value="1"/>
</dbReference>
<comment type="function">
    <text evidence="4">Putative oxidoreductase.</text>
</comment>
<dbReference type="EMBL" id="LUGH01000094">
    <property type="protein sequence ID" value="OBZ89464.1"/>
    <property type="molecule type" value="Genomic_DNA"/>
</dbReference>
<dbReference type="Gene3D" id="3.40.50.720">
    <property type="entry name" value="NAD(P)-binding Rossmann-like Domain"/>
    <property type="match status" value="1"/>
</dbReference>
<evidence type="ECO:0000256" key="5">
    <source>
        <dbReference type="SAM" id="Phobius"/>
    </source>
</evidence>
<dbReference type="PRINTS" id="PR00081">
    <property type="entry name" value="GDHRDH"/>
</dbReference>
<reference evidence="6 7" key="1">
    <citation type="submission" date="2016-03" db="EMBL/GenBank/DDBJ databases">
        <title>Choanephora cucurbitarum.</title>
        <authorList>
            <person name="Min B."/>
            <person name="Park H."/>
            <person name="Park J.-H."/>
            <person name="Shin H.-D."/>
            <person name="Choi I.-G."/>
        </authorList>
    </citation>
    <scope>NUCLEOTIDE SEQUENCE [LARGE SCALE GENOMIC DNA]</scope>
    <source>
        <strain evidence="6 7">KUS-F28377</strain>
    </source>
</reference>
<comment type="caution">
    <text evidence="6">The sequence shown here is derived from an EMBL/GenBank/DDBJ whole genome shotgun (WGS) entry which is preliminary data.</text>
</comment>
<dbReference type="Proteomes" id="UP000093000">
    <property type="component" value="Unassembled WGS sequence"/>
</dbReference>
<evidence type="ECO:0000256" key="2">
    <source>
        <dbReference type="ARBA" id="ARBA00022857"/>
    </source>
</evidence>
<dbReference type="GO" id="GO:0016491">
    <property type="term" value="F:oxidoreductase activity"/>
    <property type="evidence" value="ECO:0007669"/>
    <property type="project" value="UniProtKB-KW"/>
</dbReference>
<feature type="transmembrane region" description="Helical" evidence="5">
    <location>
        <begin position="12"/>
        <end position="33"/>
    </location>
</feature>
<dbReference type="InterPro" id="IPR036291">
    <property type="entry name" value="NAD(P)-bd_dom_sf"/>
</dbReference>
<dbReference type="STRING" id="101091.A0A1C7NQC4"/>
<keyword evidence="7" id="KW-1185">Reference proteome</keyword>
<protein>
    <submittedName>
        <fullName evidence="6">11-beta-hydroxysteroid dehydrogenase 1B</fullName>
    </submittedName>
</protein>
<organism evidence="6 7">
    <name type="scientific">Choanephora cucurbitarum</name>
    <dbReference type="NCBI Taxonomy" id="101091"/>
    <lineage>
        <taxon>Eukaryota</taxon>
        <taxon>Fungi</taxon>
        <taxon>Fungi incertae sedis</taxon>
        <taxon>Mucoromycota</taxon>
        <taxon>Mucoromycotina</taxon>
        <taxon>Mucoromycetes</taxon>
        <taxon>Mucorales</taxon>
        <taxon>Mucorineae</taxon>
        <taxon>Choanephoraceae</taxon>
        <taxon>Choanephoroideae</taxon>
        <taxon>Choanephora</taxon>
    </lineage>
</organism>
<feature type="transmembrane region" description="Helical" evidence="5">
    <location>
        <begin position="178"/>
        <end position="198"/>
    </location>
</feature>
<keyword evidence="5" id="KW-0812">Transmembrane</keyword>
<evidence type="ECO:0000313" key="7">
    <source>
        <dbReference type="Proteomes" id="UP000093000"/>
    </source>
</evidence>
<keyword evidence="5" id="KW-0472">Membrane</keyword>
<dbReference type="OrthoDB" id="2102561at2759"/>
<dbReference type="CDD" id="cd05233">
    <property type="entry name" value="SDR_c"/>
    <property type="match status" value="1"/>
</dbReference>
<accession>A0A1C7NQC4</accession>
<keyword evidence="3" id="KW-0560">Oxidoreductase</keyword>
<keyword evidence="2" id="KW-0521">NADP</keyword>
<evidence type="ECO:0000313" key="6">
    <source>
        <dbReference type="EMBL" id="OBZ89464.1"/>
    </source>
</evidence>
<dbReference type="InterPro" id="IPR020904">
    <property type="entry name" value="Sc_DH/Rdtase_CS"/>
</dbReference>
<dbReference type="PANTHER" id="PTHR44196:SF1">
    <property type="entry name" value="DEHYDROGENASE_REDUCTASE SDR FAMILY MEMBER 7B"/>
    <property type="match status" value="1"/>
</dbReference>
<dbReference type="PANTHER" id="PTHR44196">
    <property type="entry name" value="DEHYDROGENASE/REDUCTASE SDR FAMILY MEMBER 7B"/>
    <property type="match status" value="1"/>
</dbReference>
<dbReference type="InParanoid" id="A0A1C7NQC4"/>
<sequence length="310" mass="33651">MYRFCAAVRDLLLNIAIIFASYASLPITGWDVIKTSLCSLFNKKTHVPRVVAITGSSSGIGEGIAHAFAEDGVSLVLIARDLERLNKVARDCKELGSPNVKTVQLDVTDTQAVYAQLPEKILEYNVDLFIANAGIAFIPETPILDQAEDVFQLNVLGTIACVNAAYKSMKQRGRGGQIAAVSSGGVFFAPAFMVAYTASKAAVMSYCRDLRVLGKDDGITVNTIAPGYIDTPMTAVLPKKVGSLYITAEKHGRLVKRSLEEDVPVISFPSYQYLSLSMISALPPAVKQIAARLVHFIADPVFRDRYKVDK</sequence>
<evidence type="ECO:0000256" key="1">
    <source>
        <dbReference type="ARBA" id="ARBA00006484"/>
    </source>
</evidence>
<proteinExistence type="inferred from homology"/>
<keyword evidence="5" id="KW-1133">Transmembrane helix</keyword>